<name>A0ABP5JVP8_9ACTN</name>
<protein>
    <recommendedName>
        <fullName evidence="3">DDE family transposase</fullName>
    </recommendedName>
</protein>
<dbReference type="EMBL" id="BAAANS010000092">
    <property type="protein sequence ID" value="GAA2123304.1"/>
    <property type="molecule type" value="Genomic_DNA"/>
</dbReference>
<organism evidence="1 2">
    <name type="scientific">Kitasatospora saccharophila</name>
    <dbReference type="NCBI Taxonomy" id="407973"/>
    <lineage>
        <taxon>Bacteria</taxon>
        <taxon>Bacillati</taxon>
        <taxon>Actinomycetota</taxon>
        <taxon>Actinomycetes</taxon>
        <taxon>Kitasatosporales</taxon>
        <taxon>Streptomycetaceae</taxon>
        <taxon>Kitasatospora</taxon>
    </lineage>
</organism>
<evidence type="ECO:0008006" key="3">
    <source>
        <dbReference type="Google" id="ProtNLM"/>
    </source>
</evidence>
<evidence type="ECO:0000313" key="1">
    <source>
        <dbReference type="EMBL" id="GAA2123304.1"/>
    </source>
</evidence>
<evidence type="ECO:0000313" key="2">
    <source>
        <dbReference type="Proteomes" id="UP001500897"/>
    </source>
</evidence>
<comment type="caution">
    <text evidence="1">The sequence shown here is derived from an EMBL/GenBank/DDBJ whole genome shotgun (WGS) entry which is preliminary data.</text>
</comment>
<sequence length="98" mass="10428">MEKPLALMASVLCHKPAVERWASVTVPVTALGVATAVAWSADTHAILDRRWPVRLILERAGAPKFTTLQSGGISGPYLADQALHATTLLGSAIMLVRL</sequence>
<keyword evidence="2" id="KW-1185">Reference proteome</keyword>
<reference evidence="2" key="1">
    <citation type="journal article" date="2019" name="Int. J. Syst. Evol. Microbiol.">
        <title>The Global Catalogue of Microorganisms (GCM) 10K type strain sequencing project: providing services to taxonomists for standard genome sequencing and annotation.</title>
        <authorList>
            <consortium name="The Broad Institute Genomics Platform"/>
            <consortium name="The Broad Institute Genome Sequencing Center for Infectious Disease"/>
            <person name="Wu L."/>
            <person name="Ma J."/>
        </authorList>
    </citation>
    <scope>NUCLEOTIDE SEQUENCE [LARGE SCALE GENOMIC DNA]</scope>
    <source>
        <strain evidence="2">JCM 14559</strain>
    </source>
</reference>
<gene>
    <name evidence="1" type="ORF">GCM10009759_74300</name>
</gene>
<proteinExistence type="predicted"/>
<dbReference type="Proteomes" id="UP001500897">
    <property type="component" value="Unassembled WGS sequence"/>
</dbReference>
<accession>A0ABP5JVP8</accession>